<protein>
    <recommendedName>
        <fullName evidence="2">DUF4211 domain-containing protein</fullName>
    </recommendedName>
</protein>
<keyword evidence="4" id="KW-1185">Reference proteome</keyword>
<feature type="compositionally biased region" description="Basic and acidic residues" evidence="1">
    <location>
        <begin position="400"/>
        <end position="409"/>
    </location>
</feature>
<dbReference type="STRING" id="1095630.A0A2J6T8D5"/>
<feature type="domain" description="DUF4211" evidence="2">
    <location>
        <begin position="479"/>
        <end position="619"/>
    </location>
</feature>
<feature type="compositionally biased region" description="Acidic residues" evidence="1">
    <location>
        <begin position="109"/>
        <end position="121"/>
    </location>
</feature>
<dbReference type="AlphaFoldDB" id="A0A2J6T8D5"/>
<feature type="compositionally biased region" description="Polar residues" evidence="1">
    <location>
        <begin position="48"/>
        <end position="69"/>
    </location>
</feature>
<dbReference type="Pfam" id="PF13926">
    <property type="entry name" value="DUF4211"/>
    <property type="match status" value="1"/>
</dbReference>
<feature type="compositionally biased region" description="Basic residues" evidence="1">
    <location>
        <begin position="456"/>
        <end position="465"/>
    </location>
</feature>
<dbReference type="RefSeq" id="XP_024736184.1">
    <property type="nucleotide sequence ID" value="XM_024878193.1"/>
</dbReference>
<organism evidence="3 4">
    <name type="scientific">Hyaloscypha bicolor E</name>
    <dbReference type="NCBI Taxonomy" id="1095630"/>
    <lineage>
        <taxon>Eukaryota</taxon>
        <taxon>Fungi</taxon>
        <taxon>Dikarya</taxon>
        <taxon>Ascomycota</taxon>
        <taxon>Pezizomycotina</taxon>
        <taxon>Leotiomycetes</taxon>
        <taxon>Helotiales</taxon>
        <taxon>Hyaloscyphaceae</taxon>
        <taxon>Hyaloscypha</taxon>
        <taxon>Hyaloscypha bicolor</taxon>
    </lineage>
</organism>
<evidence type="ECO:0000256" key="1">
    <source>
        <dbReference type="SAM" id="MobiDB-lite"/>
    </source>
</evidence>
<dbReference type="Proteomes" id="UP000235371">
    <property type="component" value="Unassembled WGS sequence"/>
</dbReference>
<sequence length="759" mass="85724">MPSNFERKARRKQQTRLTFDPVDRSSSPTNLSPAKVRYEMPGKKQRPTPISSFTGLVNDSESEDVLSSTMKDDFSNDTSAAAKENQKLPFKALPTPAKSSQQPAKVDTSLDELEESEDEPESNARKTRSSFIRSIDSSKKKHRRHTMGLDGTYSSSNGSAPEDNAYTPSKKKAKRTPIKTPTKGKAIVINSDSEVESAMALPSRSNRSSAKKQKSITLSDSSEDEIVQTTTRSSQRRQSSLRNGKISRGSPASSSRMRRQRTTIMDESDSEEDDIRSSPPKRLARLAIPDDDEDEQDIRSPSPRKPRARATIESEEDESQPIVSPLKRTRKPVESDDSDIVLSPTKRRRNSRQRDVDLSSDSDLPSPRTIAANLTRQSKSTSKTPPRFTRQQKTVRRHRTEKEKKMELLKRRRAGENIDTVTDSSESASDEDDDEEGLQQLSEFEDEEPSPDNARKPTKPAKRATRYPNSGSETDTDGFVIEDEEGPLGIPAHLAEIPLEFTSAAHKPIKEHFRDVVEWMVHNKVNPGFEWKDPVYETAFRKVDQECGGFADSKFVSTQWTAEFTKAIYARPILEIRELNPGEGIDVLGEAKCEACNHRKHVPTFSLQLKGKAYSKVTLEDIDKDSDSDEESDDDDSESDSDDSSALSVDERGATLLSEDKQWFAGRVCKFNAEQAHTLIHWKWHLNDWVVSRLEDEGECTPAKLAERDKMKGKQRHKYANKIVDRWQDEGIIKTLYKDFKSQKDTARELQAQKRGGWK</sequence>
<reference evidence="3 4" key="1">
    <citation type="submission" date="2016-04" db="EMBL/GenBank/DDBJ databases">
        <title>A degradative enzymes factory behind the ericoid mycorrhizal symbiosis.</title>
        <authorList>
            <consortium name="DOE Joint Genome Institute"/>
            <person name="Martino E."/>
            <person name="Morin E."/>
            <person name="Grelet G."/>
            <person name="Kuo A."/>
            <person name="Kohler A."/>
            <person name="Daghino S."/>
            <person name="Barry K."/>
            <person name="Choi C."/>
            <person name="Cichocki N."/>
            <person name="Clum A."/>
            <person name="Copeland A."/>
            <person name="Hainaut M."/>
            <person name="Haridas S."/>
            <person name="Labutti K."/>
            <person name="Lindquist E."/>
            <person name="Lipzen A."/>
            <person name="Khouja H.-R."/>
            <person name="Murat C."/>
            <person name="Ohm R."/>
            <person name="Olson A."/>
            <person name="Spatafora J."/>
            <person name="Veneault-Fourrey C."/>
            <person name="Henrissat B."/>
            <person name="Grigoriev I."/>
            <person name="Martin F."/>
            <person name="Perotto S."/>
        </authorList>
    </citation>
    <scope>NUCLEOTIDE SEQUENCE [LARGE SCALE GENOMIC DNA]</scope>
    <source>
        <strain evidence="3 4">E</strain>
    </source>
</reference>
<dbReference type="GO" id="GO:0005634">
    <property type="term" value="C:nucleus"/>
    <property type="evidence" value="ECO:0007669"/>
    <property type="project" value="TreeGrafter"/>
</dbReference>
<feature type="compositionally biased region" description="Acidic residues" evidence="1">
    <location>
        <begin position="620"/>
        <end position="643"/>
    </location>
</feature>
<dbReference type="OrthoDB" id="21499at2759"/>
<feature type="compositionally biased region" description="Acidic residues" evidence="1">
    <location>
        <begin position="428"/>
        <end position="450"/>
    </location>
</feature>
<dbReference type="InParanoid" id="A0A2J6T8D5"/>
<dbReference type="InterPro" id="IPR025451">
    <property type="entry name" value="DUF4211"/>
</dbReference>
<dbReference type="EMBL" id="KZ613817">
    <property type="protein sequence ID" value="PMD59280.1"/>
    <property type="molecule type" value="Genomic_DNA"/>
</dbReference>
<evidence type="ECO:0000313" key="4">
    <source>
        <dbReference type="Proteomes" id="UP000235371"/>
    </source>
</evidence>
<dbReference type="PANTHER" id="PTHR14689">
    <property type="entry name" value="PHORBOL-ESTER_DAG-TYPE DOMAIN-CONTAINING PROTEIN"/>
    <property type="match status" value="1"/>
</dbReference>
<name>A0A2J6T8D5_9HELO</name>
<gene>
    <name evidence="3" type="ORF">K444DRAFT_591485</name>
</gene>
<accession>A0A2J6T8D5</accession>
<evidence type="ECO:0000259" key="2">
    <source>
        <dbReference type="Pfam" id="PF13926"/>
    </source>
</evidence>
<feature type="compositionally biased region" description="Low complexity" evidence="1">
    <location>
        <begin position="228"/>
        <end position="240"/>
    </location>
</feature>
<feature type="region of interest" description="Disordered" evidence="1">
    <location>
        <begin position="620"/>
        <end position="651"/>
    </location>
</feature>
<feature type="compositionally biased region" description="Polar residues" evidence="1">
    <location>
        <begin position="372"/>
        <end position="392"/>
    </location>
</feature>
<evidence type="ECO:0000313" key="3">
    <source>
        <dbReference type="EMBL" id="PMD59280.1"/>
    </source>
</evidence>
<feature type="region of interest" description="Disordered" evidence="1">
    <location>
        <begin position="1"/>
        <end position="481"/>
    </location>
</feature>
<dbReference type="GeneID" id="36586270"/>
<proteinExistence type="predicted"/>
<dbReference type="PANTHER" id="PTHR14689:SF0">
    <property type="entry name" value="COILED-COIL DOMAIN-CONTAINING PROTEIN 82"/>
    <property type="match status" value="1"/>
</dbReference>